<reference evidence="1 2" key="1">
    <citation type="submission" date="2021-07" db="EMBL/GenBank/DDBJ databases">
        <authorList>
            <person name="Palmer J.M."/>
        </authorList>
    </citation>
    <scope>NUCLEOTIDE SEQUENCE [LARGE SCALE GENOMIC DNA]</scope>
    <source>
        <strain evidence="1 2">AT_MEX2019</strain>
        <tissue evidence="1">Muscle</tissue>
    </source>
</reference>
<dbReference type="EMBL" id="JAHUTI010000042">
    <property type="protein sequence ID" value="MED6231486.1"/>
    <property type="molecule type" value="Genomic_DNA"/>
</dbReference>
<accession>A0ABU7A0D8</accession>
<evidence type="ECO:0000313" key="1">
    <source>
        <dbReference type="EMBL" id="MED6231486.1"/>
    </source>
</evidence>
<protein>
    <submittedName>
        <fullName evidence="1">Uncharacterized protein</fullName>
    </submittedName>
</protein>
<sequence length="109" mass="12170">MLTVLLTSDKPIWIAFERLLDNATCNNPLTSIPTWVTTACRPINIVEDKGLLQIRCIASDNYTYKSRATTVSKIHSLYEEEKAKVEEALGGTNTVALTRDNWTSVSNHS</sequence>
<name>A0ABU7A0D8_9TELE</name>
<dbReference type="Proteomes" id="UP001345963">
    <property type="component" value="Unassembled WGS sequence"/>
</dbReference>
<proteinExistence type="predicted"/>
<gene>
    <name evidence="1" type="ORF">ATANTOWER_019599</name>
</gene>
<keyword evidence="2" id="KW-1185">Reference proteome</keyword>
<comment type="caution">
    <text evidence="1">The sequence shown here is derived from an EMBL/GenBank/DDBJ whole genome shotgun (WGS) entry which is preliminary data.</text>
</comment>
<evidence type="ECO:0000313" key="2">
    <source>
        <dbReference type="Proteomes" id="UP001345963"/>
    </source>
</evidence>
<organism evidence="1 2">
    <name type="scientific">Ataeniobius toweri</name>
    <dbReference type="NCBI Taxonomy" id="208326"/>
    <lineage>
        <taxon>Eukaryota</taxon>
        <taxon>Metazoa</taxon>
        <taxon>Chordata</taxon>
        <taxon>Craniata</taxon>
        <taxon>Vertebrata</taxon>
        <taxon>Euteleostomi</taxon>
        <taxon>Actinopterygii</taxon>
        <taxon>Neopterygii</taxon>
        <taxon>Teleostei</taxon>
        <taxon>Neoteleostei</taxon>
        <taxon>Acanthomorphata</taxon>
        <taxon>Ovalentaria</taxon>
        <taxon>Atherinomorphae</taxon>
        <taxon>Cyprinodontiformes</taxon>
        <taxon>Goodeidae</taxon>
        <taxon>Ataeniobius</taxon>
    </lineage>
</organism>